<reference evidence="2 3" key="1">
    <citation type="submission" date="2024-11" db="EMBL/GenBank/DDBJ databases">
        <title>Adaptive evolution of stress response genes in parasites aligns with host niche diversity.</title>
        <authorList>
            <person name="Hahn C."/>
            <person name="Resl P."/>
        </authorList>
    </citation>
    <scope>NUCLEOTIDE SEQUENCE [LARGE SCALE GENOMIC DNA]</scope>
    <source>
        <strain evidence="2">EGGRZ-B1_66</strain>
        <tissue evidence="2">Body</tissue>
    </source>
</reference>
<feature type="compositionally biased region" description="Polar residues" evidence="1">
    <location>
        <begin position="15"/>
        <end position="32"/>
    </location>
</feature>
<accession>A0ABD2PLJ6</accession>
<comment type="caution">
    <text evidence="2">The sequence shown here is derived from an EMBL/GenBank/DDBJ whole genome shotgun (WGS) entry which is preliminary data.</text>
</comment>
<gene>
    <name evidence="2" type="primary">INTS3_5</name>
    <name evidence="2" type="ORF">Ciccas_013117</name>
</gene>
<keyword evidence="3" id="KW-1185">Reference proteome</keyword>
<proteinExistence type="predicted"/>
<protein>
    <submittedName>
        <fullName evidence="2">Integrator complex subunit 3</fullName>
    </submittedName>
</protein>
<dbReference type="Proteomes" id="UP001626550">
    <property type="component" value="Unassembled WGS sequence"/>
</dbReference>
<sequence>MTEVVTKKADVGTRALSTAKKQSSNSTASSLGPNKIMGDFLRSPSTMDALFANPAIYEDKIEDLRRAFQEYNFRFQHLWKSNPDGIRPLDIATELELIEDPSLKESLQHLYDVATQVGLYCSPEKNNAENGVDTSVCTLAASSRVEMVCEALEGIISRIFVCDSFEDLTTAGRTAAILCALCEDLFRPARSASSVLEAQVSIWQVQLPCGYSINDELVVFHAHLLLLLLQQKIISIQLCLRALQPSLHICAFSSFANLSSSTSLPPLYPHLCIRTNWSLSANIIIKLARTWPVTKFSN</sequence>
<evidence type="ECO:0000313" key="3">
    <source>
        <dbReference type="Proteomes" id="UP001626550"/>
    </source>
</evidence>
<dbReference type="EMBL" id="JBJKFK010005374">
    <property type="protein sequence ID" value="KAL3308354.1"/>
    <property type="molecule type" value="Genomic_DNA"/>
</dbReference>
<evidence type="ECO:0000313" key="2">
    <source>
        <dbReference type="EMBL" id="KAL3308354.1"/>
    </source>
</evidence>
<feature type="region of interest" description="Disordered" evidence="1">
    <location>
        <begin position="15"/>
        <end position="34"/>
    </location>
</feature>
<dbReference type="AlphaFoldDB" id="A0ABD2PLJ6"/>
<evidence type="ECO:0000256" key="1">
    <source>
        <dbReference type="SAM" id="MobiDB-lite"/>
    </source>
</evidence>
<name>A0ABD2PLJ6_9PLAT</name>
<organism evidence="2 3">
    <name type="scientific">Cichlidogyrus casuarinus</name>
    <dbReference type="NCBI Taxonomy" id="1844966"/>
    <lineage>
        <taxon>Eukaryota</taxon>
        <taxon>Metazoa</taxon>
        <taxon>Spiralia</taxon>
        <taxon>Lophotrochozoa</taxon>
        <taxon>Platyhelminthes</taxon>
        <taxon>Monogenea</taxon>
        <taxon>Monopisthocotylea</taxon>
        <taxon>Dactylogyridea</taxon>
        <taxon>Ancyrocephalidae</taxon>
        <taxon>Cichlidogyrus</taxon>
    </lineage>
</organism>